<organism evidence="3 4">
    <name type="scientific">Pseudobutyrivibrio xylanivorans</name>
    <dbReference type="NCBI Taxonomy" id="185007"/>
    <lineage>
        <taxon>Bacteria</taxon>
        <taxon>Bacillati</taxon>
        <taxon>Bacillota</taxon>
        <taxon>Clostridia</taxon>
        <taxon>Lachnospirales</taxon>
        <taxon>Lachnospiraceae</taxon>
        <taxon>Pseudobutyrivibrio</taxon>
    </lineage>
</organism>
<dbReference type="EMBL" id="FMWK01000018">
    <property type="protein sequence ID" value="SCZ81040.1"/>
    <property type="molecule type" value="Genomic_DNA"/>
</dbReference>
<evidence type="ECO:0000256" key="1">
    <source>
        <dbReference type="RuleBase" id="RU364082"/>
    </source>
</evidence>
<dbReference type="PANTHER" id="PTHR10491:SF4">
    <property type="entry name" value="METHIONINE ADENOSYLTRANSFERASE 2 SUBUNIT BETA"/>
    <property type="match status" value="1"/>
</dbReference>
<sequence>MKVFVIGASGFLGKTVYHLLKEAGNDVIGTYNSKPVDGMQQLDVLDVESLISILESSQPDAIIWTVMNHNLEEEITDKVMPKLCQHIGAARLIFLSTSVALEEKMSEDVTPLIRTSDMYNYHYFNGKIKSEKVIQNLGNYCIVRPGSIYGINPYGEMDVRSKALKEHVDSGEEYVRADNIIFSIVEVNELAAAIVELISSDYVGVLNISEEQPVSHYEFNKALCSLHGWDDSCIVPNQEKECIYYLDNSRRKQVLESEILGKLKHSHYPKEK</sequence>
<keyword evidence="1" id="KW-0521">NADP</keyword>
<dbReference type="GO" id="GO:0019305">
    <property type="term" value="P:dTDP-rhamnose biosynthetic process"/>
    <property type="evidence" value="ECO:0007669"/>
    <property type="project" value="UniProtKB-UniPathway"/>
</dbReference>
<dbReference type="Proteomes" id="UP000199428">
    <property type="component" value="Unassembled WGS sequence"/>
</dbReference>
<dbReference type="InterPro" id="IPR036291">
    <property type="entry name" value="NAD(P)-bd_dom_sf"/>
</dbReference>
<keyword evidence="1" id="KW-0560">Oxidoreductase</keyword>
<comment type="similarity">
    <text evidence="1">Belongs to the dTDP-4-dehydrorhamnose reductase family.</text>
</comment>
<dbReference type="SUPFAM" id="SSF51735">
    <property type="entry name" value="NAD(P)-binding Rossmann-fold domains"/>
    <property type="match status" value="1"/>
</dbReference>
<dbReference type="InterPro" id="IPR005913">
    <property type="entry name" value="dTDP_dehydrorham_reduct"/>
</dbReference>
<dbReference type="GO" id="GO:0008831">
    <property type="term" value="F:dTDP-4-dehydrorhamnose reductase activity"/>
    <property type="evidence" value="ECO:0007669"/>
    <property type="project" value="UniProtKB-EC"/>
</dbReference>
<protein>
    <recommendedName>
        <fullName evidence="1">dTDP-4-dehydrorhamnose reductase</fullName>
        <ecNumber evidence="1">1.1.1.133</ecNumber>
    </recommendedName>
</protein>
<feature type="domain" description="NAD-dependent epimerase/dehydratase" evidence="2">
    <location>
        <begin position="3"/>
        <end position="156"/>
    </location>
</feature>
<accession>A0A1G5S5B4</accession>
<evidence type="ECO:0000259" key="2">
    <source>
        <dbReference type="Pfam" id="PF01370"/>
    </source>
</evidence>
<comment type="function">
    <text evidence="1">Catalyzes the reduction of dTDP-6-deoxy-L-lyxo-4-hexulose to yield dTDP-L-rhamnose.</text>
</comment>
<dbReference type="InterPro" id="IPR001509">
    <property type="entry name" value="Epimerase_deHydtase"/>
</dbReference>
<dbReference type="AlphaFoldDB" id="A0A1G5S5B4"/>
<dbReference type="RefSeq" id="WP_090163920.1">
    <property type="nucleotide sequence ID" value="NZ_FMWK01000018.1"/>
</dbReference>
<dbReference type="Pfam" id="PF01370">
    <property type="entry name" value="Epimerase"/>
    <property type="match status" value="1"/>
</dbReference>
<dbReference type="UniPathway" id="UPA00124"/>
<comment type="pathway">
    <text evidence="1">Carbohydrate biosynthesis; dTDP-L-rhamnose biosynthesis.</text>
</comment>
<evidence type="ECO:0000313" key="3">
    <source>
        <dbReference type="EMBL" id="SCZ81040.1"/>
    </source>
</evidence>
<dbReference type="EC" id="1.1.1.133" evidence="1"/>
<dbReference type="Gene3D" id="3.40.50.720">
    <property type="entry name" value="NAD(P)-binding Rossmann-like Domain"/>
    <property type="match status" value="1"/>
</dbReference>
<reference evidence="3 4" key="1">
    <citation type="submission" date="2016-10" db="EMBL/GenBank/DDBJ databases">
        <authorList>
            <person name="de Groot N.N."/>
        </authorList>
    </citation>
    <scope>NUCLEOTIDE SEQUENCE [LARGE SCALE GENOMIC DNA]</scope>
    <source>
        <strain evidence="3 4">DSM 10317</strain>
    </source>
</reference>
<name>A0A1G5S5B4_PSEXY</name>
<proteinExistence type="inferred from homology"/>
<dbReference type="PANTHER" id="PTHR10491">
    <property type="entry name" value="DTDP-4-DEHYDRORHAMNOSE REDUCTASE"/>
    <property type="match status" value="1"/>
</dbReference>
<gene>
    <name evidence="3" type="ORF">SAMN02910350_02605</name>
</gene>
<evidence type="ECO:0000313" key="4">
    <source>
        <dbReference type="Proteomes" id="UP000199428"/>
    </source>
</evidence>